<reference evidence="4 6" key="2">
    <citation type="submission" date="2014-03" db="EMBL/GenBank/DDBJ databases">
        <authorList>
            <person name="Urmite Genomes U."/>
        </authorList>
    </citation>
    <scope>NUCLEOTIDE SEQUENCE [LARGE SCALE GENOMIC DNA]</scope>
    <source>
        <strain evidence="4 6">S1</strain>
    </source>
</reference>
<name>W9AMP4_9BACI</name>
<keyword evidence="2" id="KW-0012">Acyltransferase</keyword>
<reference evidence="5 7" key="4">
    <citation type="journal article" date="2016" name="Genome Announc.">
        <title>Draft Genome Sequence of Oceanobacillus picturae Heshi-B3, Isolated from Fermented Rice Bran in a Traditional Japanese Seafood Dish.</title>
        <authorList>
            <person name="Akuzawa S."/>
            <person name="Nagaoka J."/>
            <person name="Kanekatsu M."/>
            <person name="Kanesaki Y."/>
            <person name="Suzuki T."/>
        </authorList>
    </citation>
    <scope>NUCLEOTIDE SEQUENCE [LARGE SCALE GENOMIC DNA]</scope>
    <source>
        <strain evidence="5 7">Heshi-B3</strain>
    </source>
</reference>
<dbReference type="STRING" id="171693.BN988_02459"/>
<dbReference type="Proteomes" id="UP000052946">
    <property type="component" value="Unassembled WGS sequence"/>
</dbReference>
<evidence type="ECO:0000313" key="7">
    <source>
        <dbReference type="Proteomes" id="UP000052946"/>
    </source>
</evidence>
<dbReference type="eggNOG" id="COG1247">
    <property type="taxonomic scope" value="Bacteria"/>
</dbReference>
<dbReference type="AlphaFoldDB" id="W9AMP4"/>
<evidence type="ECO:0000313" key="6">
    <source>
        <dbReference type="Proteomes" id="UP000028863"/>
    </source>
</evidence>
<dbReference type="GO" id="GO:0016747">
    <property type="term" value="F:acyltransferase activity, transferring groups other than amino-acyl groups"/>
    <property type="evidence" value="ECO:0007669"/>
    <property type="project" value="InterPro"/>
</dbReference>
<dbReference type="Gene3D" id="3.40.630.30">
    <property type="match status" value="1"/>
</dbReference>
<evidence type="ECO:0000313" key="4">
    <source>
        <dbReference type="EMBL" id="CDO03926.1"/>
    </source>
</evidence>
<evidence type="ECO:0000313" key="5">
    <source>
        <dbReference type="EMBL" id="GAQ16501.1"/>
    </source>
</evidence>
<reference evidence="4 6" key="1">
    <citation type="submission" date="2014-03" db="EMBL/GenBank/DDBJ databases">
        <title>Draft genome sequencing of Oceanobacillus picturae strain S1 isolated from human gut.</title>
        <authorList>
            <person name="Croce O."/>
            <person name="Lagier J.C."/>
            <person name="Raoult D."/>
        </authorList>
    </citation>
    <scope>NUCLEOTIDE SEQUENCE [LARGE SCALE GENOMIC DNA]</scope>
    <source>
        <strain evidence="4 6">S1</strain>
    </source>
</reference>
<dbReference type="PANTHER" id="PTHR43072">
    <property type="entry name" value="N-ACETYLTRANSFERASE"/>
    <property type="match status" value="1"/>
</dbReference>
<accession>W9AMP4</accession>
<dbReference type="EMBL" id="CCAX010000002">
    <property type="protein sequence ID" value="CDO03926.1"/>
    <property type="molecule type" value="Genomic_DNA"/>
</dbReference>
<evidence type="ECO:0000259" key="3">
    <source>
        <dbReference type="PROSITE" id="PS51186"/>
    </source>
</evidence>
<dbReference type="InterPro" id="IPR000182">
    <property type="entry name" value="GNAT_dom"/>
</dbReference>
<gene>
    <name evidence="4" type="primary">pat</name>
    <name evidence="4" type="ORF">BN988_02459</name>
    <name evidence="5" type="ORF">OPHB3_0424</name>
</gene>
<dbReference type="EMBL" id="BBXV01000008">
    <property type="protein sequence ID" value="GAQ16501.1"/>
    <property type="molecule type" value="Genomic_DNA"/>
</dbReference>
<feature type="domain" description="N-acetyltransferase" evidence="3">
    <location>
        <begin position="10"/>
        <end position="163"/>
    </location>
</feature>
<evidence type="ECO:0000256" key="2">
    <source>
        <dbReference type="ARBA" id="ARBA00023315"/>
    </source>
</evidence>
<sequence>MLMSRDVNDIVMDQMVASDWPEIRSIYLEGIETGNATFDTEVPSWEEWDQKYLQDCRLVAKIGKDVIGWAALLPTSSKKAFAGAAELSIYLSKASTGKGIGTKLMTYMIAESEAKGFWTLQSGIFPENKGSIRLHENAGFVEVGVRERIGKLNGVWRDVVLLERRSRVVGLD</sequence>
<organism evidence="4 6">
    <name type="scientific">Oceanobacillus picturae</name>
    <dbReference type="NCBI Taxonomy" id="171693"/>
    <lineage>
        <taxon>Bacteria</taxon>
        <taxon>Bacillati</taxon>
        <taxon>Bacillota</taxon>
        <taxon>Bacilli</taxon>
        <taxon>Bacillales</taxon>
        <taxon>Bacillaceae</taxon>
        <taxon>Oceanobacillus</taxon>
    </lineage>
</organism>
<dbReference type="InterPro" id="IPR016181">
    <property type="entry name" value="Acyl_CoA_acyltransferase"/>
</dbReference>
<comment type="caution">
    <text evidence="4">The sequence shown here is derived from an EMBL/GenBank/DDBJ whole genome shotgun (WGS) entry which is preliminary data.</text>
</comment>
<reference evidence="7" key="3">
    <citation type="submission" date="2015-07" db="EMBL/GenBank/DDBJ databases">
        <title>Draft Genome Sequence of Oceanobacillus picturae Heshi-B3 that Was Isolated from Fermented Rice Bran with Aging Salted Mackerel, Which Was Named Heshiko as Traditional Fermented Seafood in Japan.</title>
        <authorList>
            <person name="Akuzawa S."/>
            <person name="Nakagawa J."/>
            <person name="Kanekatsu T."/>
            <person name="Kanesaki Y."/>
            <person name="Suzuki T."/>
        </authorList>
    </citation>
    <scope>NUCLEOTIDE SEQUENCE [LARGE SCALE GENOMIC DNA]</scope>
    <source>
        <strain evidence="7">Heshi-B3</strain>
    </source>
</reference>
<proteinExistence type="predicted"/>
<dbReference type="SUPFAM" id="SSF55729">
    <property type="entry name" value="Acyl-CoA N-acyltransferases (Nat)"/>
    <property type="match status" value="1"/>
</dbReference>
<keyword evidence="1 4" id="KW-0808">Transferase</keyword>
<dbReference type="Proteomes" id="UP000028863">
    <property type="component" value="Unassembled WGS sequence"/>
</dbReference>
<protein>
    <submittedName>
        <fullName evidence="4">Phosphinothricin N-acetyltransferase</fullName>
    </submittedName>
</protein>
<dbReference type="Pfam" id="PF00583">
    <property type="entry name" value="Acetyltransf_1"/>
    <property type="match status" value="1"/>
</dbReference>
<evidence type="ECO:0000256" key="1">
    <source>
        <dbReference type="ARBA" id="ARBA00022679"/>
    </source>
</evidence>
<keyword evidence="6" id="KW-1185">Reference proteome</keyword>
<dbReference type="PANTHER" id="PTHR43072:SF23">
    <property type="entry name" value="UPF0039 PROTEIN C11D3.02C"/>
    <property type="match status" value="1"/>
</dbReference>
<dbReference type="CDD" id="cd04301">
    <property type="entry name" value="NAT_SF"/>
    <property type="match status" value="1"/>
</dbReference>
<dbReference type="PROSITE" id="PS51186">
    <property type="entry name" value="GNAT"/>
    <property type="match status" value="1"/>
</dbReference>